<feature type="compositionally biased region" description="Basic and acidic residues" evidence="13">
    <location>
        <begin position="208"/>
        <end position="220"/>
    </location>
</feature>
<dbReference type="OMA" id="NQTWAEG"/>
<dbReference type="PANTHER" id="PTHR16833">
    <property type="entry name" value="DNA DAMAGE-INDUCIBLE TRANSCRIPT 3 DDIT3"/>
    <property type="match status" value="1"/>
</dbReference>
<proteinExistence type="inferred from homology"/>
<evidence type="ECO:0000256" key="6">
    <source>
        <dbReference type="ARBA" id="ARBA00022843"/>
    </source>
</evidence>
<keyword evidence="4" id="KW-0678">Repressor</keyword>
<feature type="compositionally biased region" description="Polar residues" evidence="13">
    <location>
        <begin position="103"/>
        <end position="121"/>
    </location>
</feature>
<feature type="region of interest" description="Disordered" evidence="13">
    <location>
        <begin position="101"/>
        <end position="121"/>
    </location>
</feature>
<gene>
    <name evidence="14" type="primary">DDIT3</name>
</gene>
<evidence type="ECO:0000256" key="7">
    <source>
        <dbReference type="ARBA" id="ARBA00023015"/>
    </source>
</evidence>
<dbReference type="GO" id="GO:0036488">
    <property type="term" value="C:CHOP-C/EBP complex"/>
    <property type="evidence" value="ECO:0007669"/>
    <property type="project" value="TreeGrafter"/>
</dbReference>
<evidence type="ECO:0000256" key="1">
    <source>
        <dbReference type="ARBA" id="ARBA00004496"/>
    </source>
</evidence>
<organism evidence="14 15">
    <name type="scientific">Latimeria chalumnae</name>
    <name type="common">Coelacanth</name>
    <dbReference type="NCBI Taxonomy" id="7897"/>
    <lineage>
        <taxon>Eukaryota</taxon>
        <taxon>Metazoa</taxon>
        <taxon>Chordata</taxon>
        <taxon>Craniata</taxon>
        <taxon>Vertebrata</taxon>
        <taxon>Euteleostomi</taxon>
        <taxon>Coelacanthiformes</taxon>
        <taxon>Coelacanthidae</taxon>
        <taxon>Latimeria</taxon>
    </lineage>
</organism>
<dbReference type="GO" id="GO:0070059">
    <property type="term" value="P:intrinsic apoptotic signaling pathway in response to endoplasmic reticulum stress"/>
    <property type="evidence" value="ECO:0007669"/>
    <property type="project" value="TreeGrafter"/>
</dbReference>
<keyword evidence="8" id="KW-0238">DNA-binding</keyword>
<evidence type="ECO:0000256" key="3">
    <source>
        <dbReference type="ARBA" id="ARBA00022490"/>
    </source>
</evidence>
<feature type="compositionally biased region" description="Low complexity" evidence="13">
    <location>
        <begin position="165"/>
        <end position="179"/>
    </location>
</feature>
<keyword evidence="7" id="KW-0805">Transcription regulation</keyword>
<evidence type="ECO:0000256" key="4">
    <source>
        <dbReference type="ARBA" id="ARBA00022491"/>
    </source>
</evidence>
<dbReference type="InterPro" id="IPR016670">
    <property type="entry name" value="DNA_damage_induc_transcript_3"/>
</dbReference>
<dbReference type="GO" id="GO:1990622">
    <property type="term" value="C:CHOP-ATF3 complex"/>
    <property type="evidence" value="ECO:0007669"/>
    <property type="project" value="TreeGrafter"/>
</dbReference>
<dbReference type="RefSeq" id="XP_005986255.1">
    <property type="nucleotide sequence ID" value="XM_005986193.3"/>
</dbReference>
<evidence type="ECO:0000256" key="12">
    <source>
        <dbReference type="SAM" id="Coils"/>
    </source>
</evidence>
<dbReference type="GO" id="GO:0046982">
    <property type="term" value="F:protein heterodimerization activity"/>
    <property type="evidence" value="ECO:0007669"/>
    <property type="project" value="TreeGrafter"/>
</dbReference>
<evidence type="ECO:0000313" key="15">
    <source>
        <dbReference type="Proteomes" id="UP000008672"/>
    </source>
</evidence>
<dbReference type="AlphaFoldDB" id="H3BHU2"/>
<reference evidence="14" key="2">
    <citation type="submission" date="2025-08" db="UniProtKB">
        <authorList>
            <consortium name="Ensembl"/>
        </authorList>
    </citation>
    <scope>IDENTIFICATION</scope>
</reference>
<accession>H3BHU2</accession>
<dbReference type="GeneTree" id="ENSGT00390000006305"/>
<dbReference type="Ensembl" id="ENSLACT00000021604.1">
    <property type="protein sequence ID" value="ENSLACP00000021463.1"/>
    <property type="gene ID" value="ENSLACG00000018860.1"/>
</dbReference>
<feature type="region of interest" description="Disordered" evidence="13">
    <location>
        <begin position="156"/>
        <end position="220"/>
    </location>
</feature>
<feature type="coiled-coil region" evidence="12">
    <location>
        <begin position="220"/>
        <end position="247"/>
    </location>
</feature>
<name>H3BHU2_LATCH</name>
<keyword evidence="3" id="KW-0963">Cytoplasm</keyword>
<dbReference type="PANTHER" id="PTHR16833:SF0">
    <property type="entry name" value="DNA DAMAGE-INDUCIBLE TRANSCRIPT 3 PROTEIN"/>
    <property type="match status" value="1"/>
</dbReference>
<dbReference type="GO" id="GO:0000978">
    <property type="term" value="F:RNA polymerase II cis-regulatory region sequence-specific DNA binding"/>
    <property type="evidence" value="ECO:0007669"/>
    <property type="project" value="TreeGrafter"/>
</dbReference>
<dbReference type="eggNOG" id="KOG3119">
    <property type="taxonomic scope" value="Eukaryota"/>
</dbReference>
<dbReference type="HOGENOM" id="CLU_993784_0_0_1"/>
<dbReference type="GO" id="GO:1990617">
    <property type="term" value="C:CHOP-ATF4 complex"/>
    <property type="evidence" value="ECO:0007669"/>
    <property type="project" value="TreeGrafter"/>
</dbReference>
<keyword evidence="11" id="KW-0834">Unfolded protein response</keyword>
<evidence type="ECO:0000256" key="11">
    <source>
        <dbReference type="ARBA" id="ARBA00023230"/>
    </source>
</evidence>
<dbReference type="InParanoid" id="H3BHU2"/>
<keyword evidence="6" id="KW-0832">Ubl conjugation</keyword>
<dbReference type="CTD" id="1649"/>
<evidence type="ECO:0000256" key="13">
    <source>
        <dbReference type="SAM" id="MobiDB-lite"/>
    </source>
</evidence>
<evidence type="ECO:0000256" key="10">
    <source>
        <dbReference type="ARBA" id="ARBA00023163"/>
    </source>
</evidence>
<keyword evidence="15" id="KW-1185">Reference proteome</keyword>
<dbReference type="Bgee" id="ENSLACG00000018860">
    <property type="expression patterns" value="Expressed in pectoral fin and 6 other cell types or tissues"/>
</dbReference>
<comment type="subcellular location">
    <subcellularLocation>
        <location evidence="1">Cytoplasm</location>
    </subcellularLocation>
</comment>
<evidence type="ECO:0000256" key="2">
    <source>
        <dbReference type="ARBA" id="ARBA00007163"/>
    </source>
</evidence>
<keyword evidence="5" id="KW-0597">Phosphoprotein</keyword>
<sequence length="256" mass="28412">MYLPALPAAKNRYQKEKVLRKENNITSSNLKQVTEFVQVAVPAMTAEPLVYSYSPFSGTMSRLELETLYEDLQDILASDVDGGAGLKPLEPNQETELYEALDTPSSSWTVDSGSASTDDVSSEVSQFSGLADLLSTELCDLLGDDEDVTRCQQSFTLPASEEESSSAPESCSNSPSSSDSHPEEQELGTRRWAAKRKRNDPWPGAKMSRKEKERHNESKVEELIAENERLKEVIKNLSAEVESTRKALIEKMVDLK</sequence>
<evidence type="ECO:0000313" key="14">
    <source>
        <dbReference type="Ensembl" id="ENSLACP00000021463.1"/>
    </source>
</evidence>
<dbReference type="GO" id="GO:0006983">
    <property type="term" value="P:ER overload response"/>
    <property type="evidence" value="ECO:0007669"/>
    <property type="project" value="TreeGrafter"/>
</dbReference>
<dbReference type="GO" id="GO:0001228">
    <property type="term" value="F:DNA-binding transcription activator activity, RNA polymerase II-specific"/>
    <property type="evidence" value="ECO:0007669"/>
    <property type="project" value="TreeGrafter"/>
</dbReference>
<dbReference type="OrthoDB" id="8962665at2759"/>
<dbReference type="GO" id="GO:0006986">
    <property type="term" value="P:response to unfolded protein"/>
    <property type="evidence" value="ECO:0007669"/>
    <property type="project" value="UniProtKB-KW"/>
</dbReference>
<dbReference type="GO" id="GO:0005737">
    <property type="term" value="C:cytoplasm"/>
    <property type="evidence" value="ECO:0007669"/>
    <property type="project" value="UniProtKB-SubCell"/>
</dbReference>
<dbReference type="KEGG" id="lcm:102361121"/>
<dbReference type="EMBL" id="AFYH01001700">
    <property type="status" value="NOT_ANNOTATED_CDS"/>
    <property type="molecule type" value="Genomic_DNA"/>
</dbReference>
<keyword evidence="9" id="KW-0010">Activator</keyword>
<feature type="compositionally biased region" description="Basic and acidic residues" evidence="13">
    <location>
        <begin position="180"/>
        <end position="189"/>
    </location>
</feature>
<keyword evidence="12" id="KW-0175">Coiled coil</keyword>
<evidence type="ECO:0000256" key="5">
    <source>
        <dbReference type="ARBA" id="ARBA00022553"/>
    </source>
</evidence>
<protein>
    <submittedName>
        <fullName evidence="14">DNA damage inducible transcript 3</fullName>
    </submittedName>
</protein>
<dbReference type="GeneID" id="102361121"/>
<evidence type="ECO:0000256" key="9">
    <source>
        <dbReference type="ARBA" id="ARBA00023159"/>
    </source>
</evidence>
<keyword evidence="10" id="KW-0804">Transcription</keyword>
<evidence type="ECO:0000256" key="8">
    <source>
        <dbReference type="ARBA" id="ARBA00023125"/>
    </source>
</evidence>
<reference evidence="15" key="1">
    <citation type="submission" date="2011-08" db="EMBL/GenBank/DDBJ databases">
        <title>The draft genome of Latimeria chalumnae.</title>
        <authorList>
            <person name="Di Palma F."/>
            <person name="Alfoldi J."/>
            <person name="Johnson J."/>
            <person name="Berlin A."/>
            <person name="Gnerre S."/>
            <person name="Jaffe D."/>
            <person name="MacCallum I."/>
            <person name="Young S."/>
            <person name="Walker B.J."/>
            <person name="Lander E."/>
            <person name="Lindblad-Toh K."/>
        </authorList>
    </citation>
    <scope>NUCLEOTIDE SEQUENCE [LARGE SCALE GENOMIC DNA]</scope>
    <source>
        <strain evidence="15">Wild caught</strain>
    </source>
</reference>
<comment type="similarity">
    <text evidence="2">Belongs to the bZIP family.</text>
</comment>
<reference evidence="14" key="3">
    <citation type="submission" date="2025-09" db="UniProtKB">
        <authorList>
            <consortium name="Ensembl"/>
        </authorList>
    </citation>
    <scope>IDENTIFICATION</scope>
</reference>
<dbReference type="GO" id="GO:0000122">
    <property type="term" value="P:negative regulation of transcription by RNA polymerase II"/>
    <property type="evidence" value="ECO:0007669"/>
    <property type="project" value="TreeGrafter"/>
</dbReference>
<dbReference type="STRING" id="7897.ENSLACP00000021463"/>
<dbReference type="Proteomes" id="UP000008672">
    <property type="component" value="Unassembled WGS sequence"/>
</dbReference>